<name>A0A4R6TVG1_9BACI</name>
<dbReference type="EMBL" id="SNYJ01000013">
    <property type="protein sequence ID" value="TDQ37401.1"/>
    <property type="molecule type" value="Genomic_DNA"/>
</dbReference>
<keyword evidence="2" id="KW-0238">DNA-binding</keyword>
<evidence type="ECO:0000313" key="6">
    <source>
        <dbReference type="Proteomes" id="UP000295632"/>
    </source>
</evidence>
<accession>A0A4R6TVG1</accession>
<dbReference type="PANTHER" id="PTHR33204">
    <property type="entry name" value="TRANSCRIPTIONAL REGULATOR, MARR FAMILY"/>
    <property type="match status" value="1"/>
</dbReference>
<dbReference type="InterPro" id="IPR036388">
    <property type="entry name" value="WH-like_DNA-bd_sf"/>
</dbReference>
<gene>
    <name evidence="5" type="ORF">EV213_11335</name>
</gene>
<dbReference type="AlphaFoldDB" id="A0A4R6TVG1"/>
<evidence type="ECO:0000259" key="4">
    <source>
        <dbReference type="PROSITE" id="PS51118"/>
    </source>
</evidence>
<dbReference type="Pfam" id="PF01638">
    <property type="entry name" value="HxlR"/>
    <property type="match status" value="1"/>
</dbReference>
<protein>
    <submittedName>
        <fullName evidence="5">HxlR family transcriptional regulator</fullName>
    </submittedName>
</protein>
<organism evidence="5 6">
    <name type="scientific">Aureibacillus halotolerans</name>
    <dbReference type="NCBI Taxonomy" id="1508390"/>
    <lineage>
        <taxon>Bacteria</taxon>
        <taxon>Bacillati</taxon>
        <taxon>Bacillota</taxon>
        <taxon>Bacilli</taxon>
        <taxon>Bacillales</taxon>
        <taxon>Bacillaceae</taxon>
        <taxon>Aureibacillus</taxon>
    </lineage>
</organism>
<dbReference type="Proteomes" id="UP000295632">
    <property type="component" value="Unassembled WGS sequence"/>
</dbReference>
<evidence type="ECO:0000256" key="2">
    <source>
        <dbReference type="ARBA" id="ARBA00023125"/>
    </source>
</evidence>
<dbReference type="PANTHER" id="PTHR33204:SF29">
    <property type="entry name" value="TRANSCRIPTIONAL REGULATOR"/>
    <property type="match status" value="1"/>
</dbReference>
<dbReference type="InterPro" id="IPR036390">
    <property type="entry name" value="WH_DNA-bd_sf"/>
</dbReference>
<proteinExistence type="predicted"/>
<keyword evidence="6" id="KW-1185">Reference proteome</keyword>
<dbReference type="PROSITE" id="PS51118">
    <property type="entry name" value="HTH_HXLR"/>
    <property type="match status" value="1"/>
</dbReference>
<comment type="caution">
    <text evidence="5">The sequence shown here is derived from an EMBL/GenBank/DDBJ whole genome shotgun (WGS) entry which is preliminary data.</text>
</comment>
<feature type="domain" description="HTH hxlR-type" evidence="4">
    <location>
        <begin position="4"/>
        <end position="106"/>
    </location>
</feature>
<evidence type="ECO:0000256" key="1">
    <source>
        <dbReference type="ARBA" id="ARBA00023015"/>
    </source>
</evidence>
<dbReference type="Gene3D" id="1.10.10.10">
    <property type="entry name" value="Winged helix-like DNA-binding domain superfamily/Winged helix DNA-binding domain"/>
    <property type="match status" value="1"/>
</dbReference>
<dbReference type="SUPFAM" id="SSF46785">
    <property type="entry name" value="Winged helix' DNA-binding domain"/>
    <property type="match status" value="1"/>
</dbReference>
<dbReference type="InterPro" id="IPR011991">
    <property type="entry name" value="ArsR-like_HTH"/>
</dbReference>
<dbReference type="GO" id="GO:0003677">
    <property type="term" value="F:DNA binding"/>
    <property type="evidence" value="ECO:0007669"/>
    <property type="project" value="UniProtKB-KW"/>
</dbReference>
<reference evidence="5 6" key="1">
    <citation type="submission" date="2019-03" db="EMBL/GenBank/DDBJ databases">
        <title>Genomic Encyclopedia of Type Strains, Phase IV (KMG-IV): sequencing the most valuable type-strain genomes for metagenomic binning, comparative biology and taxonomic classification.</title>
        <authorList>
            <person name="Goeker M."/>
        </authorList>
    </citation>
    <scope>NUCLEOTIDE SEQUENCE [LARGE SCALE GENOMIC DNA]</scope>
    <source>
        <strain evidence="5 6">DSM 28697</strain>
    </source>
</reference>
<dbReference type="OrthoDB" id="9791143at2"/>
<keyword evidence="3" id="KW-0804">Transcription</keyword>
<dbReference type="RefSeq" id="WP_133581248.1">
    <property type="nucleotide sequence ID" value="NZ_SNYJ01000013.1"/>
</dbReference>
<evidence type="ECO:0000313" key="5">
    <source>
        <dbReference type="EMBL" id="TDQ37401.1"/>
    </source>
</evidence>
<evidence type="ECO:0000256" key="3">
    <source>
        <dbReference type="ARBA" id="ARBA00023163"/>
    </source>
</evidence>
<keyword evidence="1" id="KW-0805">Transcription regulation</keyword>
<dbReference type="InterPro" id="IPR002577">
    <property type="entry name" value="HTH_HxlR"/>
</dbReference>
<dbReference type="CDD" id="cd00090">
    <property type="entry name" value="HTH_ARSR"/>
    <property type="match status" value="1"/>
</dbReference>
<sequence>MVMNPTVDHVQTALEVVCGKWKGLILINLLDGPMRFSELKKEIHGIKHQSLIKQLKELERDGIIKRTEYPERPPKVDYRLTPYGESVRMVLQTLSSWGAGHLTKQQAN</sequence>